<dbReference type="Proteomes" id="UP001549099">
    <property type="component" value="Unassembled WGS sequence"/>
</dbReference>
<dbReference type="CDD" id="cd02696">
    <property type="entry name" value="MurNAc-LAA"/>
    <property type="match status" value="1"/>
</dbReference>
<sequence length="632" mass="68559">MKINPRLLLPFLSVLLILGVPLQTSAAGKFVDTGNTEFEQHVDFIAGKGIISGYEENGKSLFKPNQPVTRFQAAKMLVIATGNENMDASEYTFPDLKSDEAKKYVGIATKLGFFSGYSDGTFKPMRTLKRGQMIKVLANAFNVEEPITVEKPLMFSDVEIGYENASKLNGLYYNGIAQGSLGEFRTGSELSRAQFSMFLARAMDAKFRLKVAPVNNTVIANARVHKNLGSSLNIRSTPSTNGKVIGKLAPDSLVAIVKNNNLKTSEWVQIRYEKGPAYINAGSDYVSMLDSDSQEIGSATHAVKVNTKDASDPVLNVRSQPSISGIVIGQLKNGDVIDVYGAKAGWNLVIYNGLPGYIQSAYTEKVEAPPAPPKPPVAPAGNVVGKVTVNSLNVRQGPSDSSASLGTLGKGAQVSVKKIDGWWAQIDYNGRTAYVHKTFLKLKNTTGSILQNRIFVVDAGHGGSDPGTSKNNVTEKAITLKVSKKVEQKLKAAGATVYMTRTGDTYPSLKDRVNYANQKLAETFVSIHVNSAGATSAKGSEVFFNTSKNMNASESSFLAYDVQQRLVKDVGMLNRGSKDSEFYVVKNNNMPAILVELGFITNPQDFAKLTSDAYLEKYAQAIYNGIVDYYNR</sequence>
<dbReference type="GO" id="GO:0008745">
    <property type="term" value="F:N-acetylmuramoyl-L-alanine amidase activity"/>
    <property type="evidence" value="ECO:0007669"/>
    <property type="project" value="UniProtKB-EC"/>
</dbReference>
<dbReference type="PROSITE" id="PS51781">
    <property type="entry name" value="SH3B"/>
    <property type="match status" value="2"/>
</dbReference>
<keyword evidence="3" id="KW-0732">Signal</keyword>
<dbReference type="InterPro" id="IPR036028">
    <property type="entry name" value="SH3-like_dom_sf"/>
</dbReference>
<feature type="domain" description="SH3b" evidence="5">
    <location>
        <begin position="382"/>
        <end position="444"/>
    </location>
</feature>
<dbReference type="Pfam" id="PF00395">
    <property type="entry name" value="SLH"/>
    <property type="match status" value="2"/>
</dbReference>
<dbReference type="PANTHER" id="PTHR30404">
    <property type="entry name" value="N-ACETYLMURAMOYL-L-ALANINE AMIDASE"/>
    <property type="match status" value="1"/>
</dbReference>
<dbReference type="PANTHER" id="PTHR30404:SF0">
    <property type="entry name" value="N-ACETYLMURAMOYL-L-ALANINE AMIDASE AMIC"/>
    <property type="match status" value="1"/>
</dbReference>
<keyword evidence="1 6" id="KW-0378">Hydrolase</keyword>
<feature type="domain" description="SLH" evidence="4">
    <location>
        <begin position="25"/>
        <end position="87"/>
    </location>
</feature>
<feature type="domain" description="SLH" evidence="4">
    <location>
        <begin position="88"/>
        <end position="151"/>
    </location>
</feature>
<dbReference type="EC" id="3.5.1.28" evidence="6"/>
<reference evidence="6 7" key="1">
    <citation type="submission" date="2024-06" db="EMBL/GenBank/DDBJ databases">
        <title>Genomic Encyclopedia of Type Strains, Phase IV (KMG-IV): sequencing the most valuable type-strain genomes for metagenomic binning, comparative biology and taxonomic classification.</title>
        <authorList>
            <person name="Goeker M."/>
        </authorList>
    </citation>
    <scope>NUCLEOTIDE SEQUENCE [LARGE SCALE GENOMIC DNA]</scope>
    <source>
        <strain evidence="6 7">DSM 26128</strain>
    </source>
</reference>
<evidence type="ECO:0000259" key="4">
    <source>
        <dbReference type="PROSITE" id="PS51272"/>
    </source>
</evidence>
<evidence type="ECO:0000256" key="2">
    <source>
        <dbReference type="ARBA" id="ARBA00023316"/>
    </source>
</evidence>
<dbReference type="SMART" id="SM00287">
    <property type="entry name" value="SH3b"/>
    <property type="match status" value="3"/>
</dbReference>
<accession>A0ABV2GAS9</accession>
<dbReference type="InterPro" id="IPR002508">
    <property type="entry name" value="MurNAc-LAA_cat"/>
</dbReference>
<dbReference type="RefSeq" id="WP_354196529.1">
    <property type="nucleotide sequence ID" value="NZ_JBEPLW010000007.1"/>
</dbReference>
<evidence type="ECO:0000313" key="6">
    <source>
        <dbReference type="EMBL" id="MET3575398.1"/>
    </source>
</evidence>
<dbReference type="InterPro" id="IPR003646">
    <property type="entry name" value="SH3-like_bac-type"/>
</dbReference>
<feature type="domain" description="SH3b" evidence="5">
    <location>
        <begin position="305"/>
        <end position="367"/>
    </location>
</feature>
<dbReference type="InterPro" id="IPR001119">
    <property type="entry name" value="SLH_dom"/>
</dbReference>
<keyword evidence="7" id="KW-1185">Reference proteome</keyword>
<dbReference type="PROSITE" id="PS51272">
    <property type="entry name" value="SLH"/>
    <property type="match status" value="2"/>
</dbReference>
<evidence type="ECO:0000313" key="7">
    <source>
        <dbReference type="Proteomes" id="UP001549099"/>
    </source>
</evidence>
<proteinExistence type="predicted"/>
<comment type="caution">
    <text evidence="6">The sequence shown here is derived from an EMBL/GenBank/DDBJ whole genome shotgun (WGS) entry which is preliminary data.</text>
</comment>
<feature type="chain" id="PRO_5046947211" evidence="3">
    <location>
        <begin position="27"/>
        <end position="632"/>
    </location>
</feature>
<name>A0ABV2GAS9_9BACL</name>
<organism evidence="6 7">
    <name type="scientific">Bhargavaea ullalensis</name>
    <dbReference type="NCBI Taxonomy" id="1265685"/>
    <lineage>
        <taxon>Bacteria</taxon>
        <taxon>Bacillati</taxon>
        <taxon>Bacillota</taxon>
        <taxon>Bacilli</taxon>
        <taxon>Bacillales</taxon>
        <taxon>Caryophanaceae</taxon>
        <taxon>Bhargavaea</taxon>
    </lineage>
</organism>
<dbReference type="InterPro" id="IPR050695">
    <property type="entry name" value="N-acetylmuramoyl_amidase_3"/>
</dbReference>
<dbReference type="Pfam" id="PF08239">
    <property type="entry name" value="SH3_3"/>
    <property type="match status" value="3"/>
</dbReference>
<dbReference type="SUPFAM" id="SSF53187">
    <property type="entry name" value="Zn-dependent exopeptidases"/>
    <property type="match status" value="1"/>
</dbReference>
<dbReference type="EMBL" id="JBEPLW010000007">
    <property type="protein sequence ID" value="MET3575398.1"/>
    <property type="molecule type" value="Genomic_DNA"/>
</dbReference>
<dbReference type="SUPFAM" id="SSF50044">
    <property type="entry name" value="SH3-domain"/>
    <property type="match status" value="1"/>
</dbReference>
<dbReference type="Gene3D" id="2.30.30.40">
    <property type="entry name" value="SH3 Domains"/>
    <property type="match status" value="3"/>
</dbReference>
<gene>
    <name evidence="6" type="ORF">ABID49_001303</name>
</gene>
<feature type="signal peptide" evidence="3">
    <location>
        <begin position="1"/>
        <end position="26"/>
    </location>
</feature>
<dbReference type="Pfam" id="PF01520">
    <property type="entry name" value="Amidase_3"/>
    <property type="match status" value="1"/>
</dbReference>
<evidence type="ECO:0000259" key="5">
    <source>
        <dbReference type="PROSITE" id="PS51781"/>
    </source>
</evidence>
<evidence type="ECO:0000256" key="1">
    <source>
        <dbReference type="ARBA" id="ARBA00022801"/>
    </source>
</evidence>
<dbReference type="SMART" id="SM00646">
    <property type="entry name" value="Ami_3"/>
    <property type="match status" value="1"/>
</dbReference>
<dbReference type="Gene3D" id="3.40.630.40">
    <property type="entry name" value="Zn-dependent exopeptidases"/>
    <property type="match status" value="1"/>
</dbReference>
<protein>
    <submittedName>
        <fullName evidence="6">N-acetylmuramoyl-L-alanine amidase</fullName>
        <ecNumber evidence="6">3.5.1.28</ecNumber>
    </submittedName>
</protein>
<evidence type="ECO:0000256" key="3">
    <source>
        <dbReference type="SAM" id="SignalP"/>
    </source>
</evidence>
<keyword evidence="2" id="KW-0961">Cell wall biogenesis/degradation</keyword>